<evidence type="ECO:0000256" key="2">
    <source>
        <dbReference type="SAM" id="SignalP"/>
    </source>
</evidence>
<dbReference type="RefSeq" id="XP_001887817.1">
    <property type="nucleotide sequence ID" value="XM_001887782.1"/>
</dbReference>
<dbReference type="HOGENOM" id="CLU_1289126_0_0_1"/>
<name>B0DV81_LACBS</name>
<dbReference type="InParanoid" id="B0DV81"/>
<feature type="compositionally biased region" description="Basic and acidic residues" evidence="1">
    <location>
        <begin position="141"/>
        <end position="154"/>
    </location>
</feature>
<dbReference type="OrthoDB" id="3096519at2759"/>
<dbReference type="EMBL" id="DS547138">
    <property type="protein sequence ID" value="EDR01465.1"/>
    <property type="molecule type" value="Genomic_DNA"/>
</dbReference>
<feature type="chain" id="PRO_5002748848" evidence="2">
    <location>
        <begin position="22"/>
        <end position="214"/>
    </location>
</feature>
<protein>
    <submittedName>
        <fullName evidence="3">Predicted protein</fullName>
    </submittedName>
</protein>
<evidence type="ECO:0000313" key="3">
    <source>
        <dbReference type="EMBL" id="EDR01465.1"/>
    </source>
</evidence>
<reference evidence="3 4" key="1">
    <citation type="journal article" date="2008" name="Nature">
        <title>The genome of Laccaria bicolor provides insights into mycorrhizal symbiosis.</title>
        <authorList>
            <person name="Martin F."/>
            <person name="Aerts A."/>
            <person name="Ahren D."/>
            <person name="Brun A."/>
            <person name="Danchin E.G.J."/>
            <person name="Duchaussoy F."/>
            <person name="Gibon J."/>
            <person name="Kohler A."/>
            <person name="Lindquist E."/>
            <person name="Pereda V."/>
            <person name="Salamov A."/>
            <person name="Shapiro H.J."/>
            <person name="Wuyts J."/>
            <person name="Blaudez D."/>
            <person name="Buee M."/>
            <person name="Brokstein P."/>
            <person name="Canbaeck B."/>
            <person name="Cohen D."/>
            <person name="Courty P.E."/>
            <person name="Coutinho P.M."/>
            <person name="Delaruelle C."/>
            <person name="Detter J.C."/>
            <person name="Deveau A."/>
            <person name="DiFazio S."/>
            <person name="Duplessis S."/>
            <person name="Fraissinet-Tachet L."/>
            <person name="Lucic E."/>
            <person name="Frey-Klett P."/>
            <person name="Fourrey C."/>
            <person name="Feussner I."/>
            <person name="Gay G."/>
            <person name="Grimwood J."/>
            <person name="Hoegger P.J."/>
            <person name="Jain P."/>
            <person name="Kilaru S."/>
            <person name="Labbe J."/>
            <person name="Lin Y.C."/>
            <person name="Legue V."/>
            <person name="Le Tacon F."/>
            <person name="Marmeisse R."/>
            <person name="Melayah D."/>
            <person name="Montanini B."/>
            <person name="Muratet M."/>
            <person name="Nehls U."/>
            <person name="Niculita-Hirzel H."/>
            <person name="Oudot-Le Secq M.P."/>
            <person name="Peter M."/>
            <person name="Quesneville H."/>
            <person name="Rajashekar B."/>
            <person name="Reich M."/>
            <person name="Rouhier N."/>
            <person name="Schmutz J."/>
            <person name="Yin T."/>
            <person name="Chalot M."/>
            <person name="Henrissat B."/>
            <person name="Kuees U."/>
            <person name="Lucas S."/>
            <person name="Van de Peer Y."/>
            <person name="Podila G.K."/>
            <person name="Polle A."/>
            <person name="Pukkila P.J."/>
            <person name="Richardson P.M."/>
            <person name="Rouze P."/>
            <person name="Sanders I.R."/>
            <person name="Stajich J.E."/>
            <person name="Tunlid A."/>
            <person name="Tuskan G."/>
            <person name="Grigoriev I.V."/>
        </authorList>
    </citation>
    <scope>NUCLEOTIDE SEQUENCE [LARGE SCALE GENOMIC DNA]</scope>
    <source>
        <strain evidence="4">S238N-H82 / ATCC MYA-4686</strain>
    </source>
</reference>
<feature type="compositionally biased region" description="Basic and acidic residues" evidence="1">
    <location>
        <begin position="116"/>
        <end position="125"/>
    </location>
</feature>
<dbReference type="Proteomes" id="UP000001194">
    <property type="component" value="Unassembled WGS sequence"/>
</dbReference>
<keyword evidence="4" id="KW-1185">Reference proteome</keyword>
<feature type="region of interest" description="Disordered" evidence="1">
    <location>
        <begin position="87"/>
        <end position="214"/>
    </location>
</feature>
<keyword evidence="2" id="KW-0732">Signal</keyword>
<sequence>MHFATLSSLLLLAISLPLALAHPFNDNGLDGRDSPPSPNVEDVTNVVTDIASHAPIAVPPNQRGDTSSDELFGRDDAEASISKGLHDAADEATSHTPRALQNIVRDDTPVPLPKDAPIKPEDIKDAVSQVTKDPTNAPNVIKEHVSDAIPHEPKPSAAPPASKRNIKSLLHQIVGGARPDQGDSPNRRDGTSDSDFPDEYLQKVKDVKNSIVPA</sequence>
<accession>B0DV81</accession>
<dbReference type="GeneID" id="6083514"/>
<feature type="signal peptide" evidence="2">
    <location>
        <begin position="1"/>
        <end position="21"/>
    </location>
</feature>
<proteinExistence type="predicted"/>
<feature type="compositionally biased region" description="Polar residues" evidence="1">
    <location>
        <begin position="128"/>
        <end position="138"/>
    </location>
</feature>
<dbReference type="AlphaFoldDB" id="B0DV81"/>
<organism evidence="4">
    <name type="scientific">Laccaria bicolor (strain S238N-H82 / ATCC MYA-4686)</name>
    <name type="common">Bicoloured deceiver</name>
    <name type="synonym">Laccaria laccata var. bicolor</name>
    <dbReference type="NCBI Taxonomy" id="486041"/>
    <lineage>
        <taxon>Eukaryota</taxon>
        <taxon>Fungi</taxon>
        <taxon>Dikarya</taxon>
        <taxon>Basidiomycota</taxon>
        <taxon>Agaricomycotina</taxon>
        <taxon>Agaricomycetes</taxon>
        <taxon>Agaricomycetidae</taxon>
        <taxon>Agaricales</taxon>
        <taxon>Agaricineae</taxon>
        <taxon>Hydnangiaceae</taxon>
        <taxon>Laccaria</taxon>
    </lineage>
</organism>
<evidence type="ECO:0000256" key="1">
    <source>
        <dbReference type="SAM" id="MobiDB-lite"/>
    </source>
</evidence>
<gene>
    <name evidence="3" type="ORF">LACBIDRAFT_310847</name>
</gene>
<dbReference type="KEGG" id="lbc:LACBIDRAFT_310847"/>
<evidence type="ECO:0000313" key="4">
    <source>
        <dbReference type="Proteomes" id="UP000001194"/>
    </source>
</evidence>